<proteinExistence type="predicted"/>
<evidence type="ECO:0000313" key="2">
    <source>
        <dbReference type="Proteomes" id="UP000885680"/>
    </source>
</evidence>
<sequence>MPTGVLGGTSRAVGVASRYWATSRTSPKGTAIVLGKGSGIGIGIGVGGVGVGGVGGVSVIGWFLRSWAPATEASYRWPLRFPGRAGRVRRGRRSGPTCPR</sequence>
<reference evidence="1" key="1">
    <citation type="journal article" date="2020" name="mSystems">
        <title>Genome- and Community-Level Interaction Insights into Carbon Utilization and Element Cycling Functions of Hydrothermarchaeota in Hydrothermal Sediment.</title>
        <authorList>
            <person name="Zhou Z."/>
            <person name="Liu Y."/>
            <person name="Xu W."/>
            <person name="Pan J."/>
            <person name="Luo Z.H."/>
            <person name="Li M."/>
        </authorList>
    </citation>
    <scope>NUCLEOTIDE SEQUENCE</scope>
    <source>
        <strain evidence="1">HyVt-347</strain>
    </source>
</reference>
<dbReference type="EMBL" id="DRGN01000282">
    <property type="protein sequence ID" value="HEU02482.1"/>
    <property type="molecule type" value="Genomic_DNA"/>
</dbReference>
<gene>
    <name evidence="1" type="ORF">ENH89_19630</name>
</gene>
<dbReference type="AlphaFoldDB" id="A0A9C9NIK8"/>
<dbReference type="Proteomes" id="UP000885680">
    <property type="component" value="Unassembled WGS sequence"/>
</dbReference>
<organism evidence="1 2">
    <name type="scientific">Aurantimonas coralicida</name>
    <dbReference type="NCBI Taxonomy" id="182270"/>
    <lineage>
        <taxon>Bacteria</taxon>
        <taxon>Pseudomonadati</taxon>
        <taxon>Pseudomonadota</taxon>
        <taxon>Alphaproteobacteria</taxon>
        <taxon>Hyphomicrobiales</taxon>
        <taxon>Aurantimonadaceae</taxon>
        <taxon>Aurantimonas</taxon>
    </lineage>
</organism>
<name>A0A9C9NIK8_9HYPH</name>
<protein>
    <submittedName>
        <fullName evidence="1">Uncharacterized protein</fullName>
    </submittedName>
</protein>
<comment type="caution">
    <text evidence="1">The sequence shown here is derived from an EMBL/GenBank/DDBJ whole genome shotgun (WGS) entry which is preliminary data.</text>
</comment>
<accession>A0A9C9NIK8</accession>
<evidence type="ECO:0000313" key="1">
    <source>
        <dbReference type="EMBL" id="HEU02482.1"/>
    </source>
</evidence>